<feature type="compositionally biased region" description="Low complexity" evidence="1">
    <location>
        <begin position="1"/>
        <end position="14"/>
    </location>
</feature>
<dbReference type="GeneID" id="14918898"/>
<feature type="compositionally biased region" description="Low complexity" evidence="1">
    <location>
        <begin position="688"/>
        <end position="701"/>
    </location>
</feature>
<gene>
    <name evidence="2" type="ORF">ACA1_368080</name>
</gene>
<protein>
    <submittedName>
        <fullName evidence="2">Uncharacterized protein</fullName>
    </submittedName>
</protein>
<feature type="compositionally biased region" description="Basic and acidic residues" evidence="1">
    <location>
        <begin position="29"/>
        <end position="38"/>
    </location>
</feature>
<dbReference type="AlphaFoldDB" id="L8GYV2"/>
<feature type="compositionally biased region" description="Basic and acidic residues" evidence="1">
    <location>
        <begin position="154"/>
        <end position="164"/>
    </location>
</feature>
<feature type="compositionally biased region" description="Polar residues" evidence="1">
    <location>
        <begin position="702"/>
        <end position="712"/>
    </location>
</feature>
<dbReference type="CDD" id="cd12148">
    <property type="entry name" value="fungal_TF_MHR"/>
    <property type="match status" value="1"/>
</dbReference>
<feature type="compositionally biased region" description="Acidic residues" evidence="1">
    <location>
        <begin position="165"/>
        <end position="177"/>
    </location>
</feature>
<dbReference type="RefSeq" id="XP_004340127.1">
    <property type="nucleotide sequence ID" value="XM_004340079.1"/>
</dbReference>
<sequence>MSDNRQQQQQQQQQAPPPRVNTAAALLQEIKKEREERLSSSGGSYPHALRGGSGAADVGPSYTKAPVVGFTDHRLPPQQLPAPDKVTRTQPPSLPWPFNDKARPQSAEGESSADVDTPGGLPALELFSGLHFMKPRVGGGGGAQRSNSRAKPKAGRDTNERGASDEEEESDEGEEEIGEQAVVLRRHHGAKRRQDSSHELVLEQHAGASKRLRPAARPKKANLWTLDAHLHYLSIWLEYLNTYKTHIWTISPLDPAALDHNNARHLLCTNEGAEDRSALSLSVNFCLAIGALMHGDEKSHMEFYMRARQHLGYLFDTTDYSVALALIAMSHHTMYWEADAKRSEYYLTLAINIIAQLGAFHSDVYHRCLCMHSLTFRHGSNDLAKMVKLKQELRRAKQMPYYPITQSANSVVSYDMFRHLRFVTGATGIMTSVVAGINLFKAVSPPGSQGSVSPEQQIVFRKLIQALDDLDSEIRSLHGMDAPSPSASLTMLAFITALRAECYMCLGDYKAGLSWANQFLQDSRKPHFRFVIAGVVLMLDMIMGILLRANQFAMLAAQMDAIEHNCVSCPTLDLVKNKYKKHLIEDIQRRQLIADSRTALEDAGTSALQHSQPQRPALVAPLLAKQEPPPPREGGSYAFGDLPAGGQRDSGSGSPLGHTFPASPSSGAAGFPSRSSQWHYYAGEGSGAQPQSSVSAFSPSSMLNSDSATPTPTGAEGNRRAVETPEEYSGGGQMEYQEEEGRKVQQGEADGAVGDHQLDRYEAPSPPPLDDHEYFNGLLNDQDEGLLQQFLDSS</sequence>
<dbReference type="VEuPathDB" id="AmoebaDB:ACA1_368080"/>
<reference evidence="2 3" key="1">
    <citation type="journal article" date="2013" name="Genome Biol.">
        <title>Genome of Acanthamoeba castellanii highlights extensive lateral gene transfer and early evolution of tyrosine kinase signaling.</title>
        <authorList>
            <person name="Clarke M."/>
            <person name="Lohan A.J."/>
            <person name="Liu B."/>
            <person name="Lagkouvardos I."/>
            <person name="Roy S."/>
            <person name="Zafar N."/>
            <person name="Bertelli C."/>
            <person name="Schilde C."/>
            <person name="Kianianmomeni A."/>
            <person name="Burglin T.R."/>
            <person name="Frech C."/>
            <person name="Turcotte B."/>
            <person name="Kopec K.O."/>
            <person name="Synnott J.M."/>
            <person name="Choo C."/>
            <person name="Paponov I."/>
            <person name="Finkler A."/>
            <person name="Soon Heng Tan C."/>
            <person name="Hutchins A.P."/>
            <person name="Weinmeier T."/>
            <person name="Rattei T."/>
            <person name="Chu J.S."/>
            <person name="Gimenez G."/>
            <person name="Irimia M."/>
            <person name="Rigden D.J."/>
            <person name="Fitzpatrick D.A."/>
            <person name="Lorenzo-Morales J."/>
            <person name="Bateman A."/>
            <person name="Chiu C.H."/>
            <person name="Tang P."/>
            <person name="Hegemann P."/>
            <person name="Fromm H."/>
            <person name="Raoult D."/>
            <person name="Greub G."/>
            <person name="Miranda-Saavedra D."/>
            <person name="Chen N."/>
            <person name="Nash P."/>
            <person name="Ginger M.L."/>
            <person name="Horn M."/>
            <person name="Schaap P."/>
            <person name="Caler L."/>
            <person name="Loftus B."/>
        </authorList>
    </citation>
    <scope>NUCLEOTIDE SEQUENCE [LARGE SCALE GENOMIC DNA]</scope>
    <source>
        <strain evidence="2 3">Neff</strain>
    </source>
</reference>
<dbReference type="Proteomes" id="UP000011083">
    <property type="component" value="Unassembled WGS sequence"/>
</dbReference>
<dbReference type="KEGG" id="acan:ACA1_368080"/>
<evidence type="ECO:0000313" key="3">
    <source>
        <dbReference type="Proteomes" id="UP000011083"/>
    </source>
</evidence>
<name>L8GYV2_ACACF</name>
<feature type="region of interest" description="Disordered" evidence="1">
    <location>
        <begin position="135"/>
        <end position="177"/>
    </location>
</feature>
<keyword evidence="3" id="KW-1185">Reference proteome</keyword>
<dbReference type="EMBL" id="KB007960">
    <property type="protein sequence ID" value="ELR18107.1"/>
    <property type="molecule type" value="Genomic_DNA"/>
</dbReference>
<feature type="region of interest" description="Disordered" evidence="1">
    <location>
        <begin position="1"/>
        <end position="122"/>
    </location>
</feature>
<feature type="region of interest" description="Disordered" evidence="1">
    <location>
        <begin position="624"/>
        <end position="772"/>
    </location>
</feature>
<evidence type="ECO:0000256" key="1">
    <source>
        <dbReference type="SAM" id="MobiDB-lite"/>
    </source>
</evidence>
<evidence type="ECO:0000313" key="2">
    <source>
        <dbReference type="EMBL" id="ELR18107.1"/>
    </source>
</evidence>
<accession>L8GYV2</accession>
<proteinExistence type="predicted"/>
<organism evidence="2 3">
    <name type="scientific">Acanthamoeba castellanii (strain ATCC 30010 / Neff)</name>
    <dbReference type="NCBI Taxonomy" id="1257118"/>
    <lineage>
        <taxon>Eukaryota</taxon>
        <taxon>Amoebozoa</taxon>
        <taxon>Discosea</taxon>
        <taxon>Longamoebia</taxon>
        <taxon>Centramoebida</taxon>
        <taxon>Acanthamoebidae</taxon>
        <taxon>Acanthamoeba</taxon>
    </lineage>
</organism>
<feature type="compositionally biased region" description="Low complexity" evidence="1">
    <location>
        <begin position="660"/>
        <end position="676"/>
    </location>
</feature>